<evidence type="ECO:0000313" key="1">
    <source>
        <dbReference type="EMBL" id="EFJ43064.1"/>
    </source>
</evidence>
<dbReference type="GeneID" id="9615004"/>
<dbReference type="InParanoid" id="D8UB81"/>
<dbReference type="RefSeq" id="XP_002955863.1">
    <property type="nucleotide sequence ID" value="XM_002955817.1"/>
</dbReference>
<dbReference type="KEGG" id="vcn:VOLCADRAFT_106991"/>
<protein>
    <submittedName>
        <fullName evidence="1">Uncharacterized protein</fullName>
    </submittedName>
</protein>
<keyword evidence="2" id="KW-1185">Reference proteome</keyword>
<organism evidence="2">
    <name type="scientific">Volvox carteri f. nagariensis</name>
    <dbReference type="NCBI Taxonomy" id="3068"/>
    <lineage>
        <taxon>Eukaryota</taxon>
        <taxon>Viridiplantae</taxon>
        <taxon>Chlorophyta</taxon>
        <taxon>core chlorophytes</taxon>
        <taxon>Chlorophyceae</taxon>
        <taxon>CS clade</taxon>
        <taxon>Chlamydomonadales</taxon>
        <taxon>Volvocaceae</taxon>
        <taxon>Volvox</taxon>
    </lineage>
</organism>
<gene>
    <name evidence="1" type="ORF">VOLCADRAFT_106991</name>
</gene>
<sequence>MEDYTLDELKKFVLGEIPLPEHMTQEQALEMFAQQKVNEAMQKERQKPEAEKVQDVRAVLQQYAGTSVELGDSKFMNAVTEALGIRGNRGYEKQAFLFIREHFKDVEVKDDKFVCGAMHQTLCELLGDGMHTCSHLMRAPHTGTRPMTLDYVILILTMTTAWQTQPLPAETSSTPLSTMFMKGCCLCNVQWPTASSPTSSRSSGLFSMRHMPAQMLRIVAGLRWL</sequence>
<dbReference type="EMBL" id="GL378376">
    <property type="protein sequence ID" value="EFJ43064.1"/>
    <property type="molecule type" value="Genomic_DNA"/>
</dbReference>
<accession>D8UB81</accession>
<dbReference type="Proteomes" id="UP000001058">
    <property type="component" value="Unassembled WGS sequence"/>
</dbReference>
<evidence type="ECO:0000313" key="2">
    <source>
        <dbReference type="Proteomes" id="UP000001058"/>
    </source>
</evidence>
<name>D8UB81_VOLCA</name>
<reference evidence="1 2" key="1">
    <citation type="journal article" date="2010" name="Science">
        <title>Genomic analysis of organismal complexity in the multicellular green alga Volvox carteri.</title>
        <authorList>
            <person name="Prochnik S.E."/>
            <person name="Umen J."/>
            <person name="Nedelcu A.M."/>
            <person name="Hallmann A."/>
            <person name="Miller S.M."/>
            <person name="Nishii I."/>
            <person name="Ferris P."/>
            <person name="Kuo A."/>
            <person name="Mitros T."/>
            <person name="Fritz-Laylin L.K."/>
            <person name="Hellsten U."/>
            <person name="Chapman J."/>
            <person name="Simakov O."/>
            <person name="Rensing S.A."/>
            <person name="Terry A."/>
            <person name="Pangilinan J."/>
            <person name="Kapitonov V."/>
            <person name="Jurka J."/>
            <person name="Salamov A."/>
            <person name="Shapiro H."/>
            <person name="Schmutz J."/>
            <person name="Grimwood J."/>
            <person name="Lindquist E."/>
            <person name="Lucas S."/>
            <person name="Grigoriev I.V."/>
            <person name="Schmitt R."/>
            <person name="Kirk D."/>
            <person name="Rokhsar D.S."/>
        </authorList>
    </citation>
    <scope>NUCLEOTIDE SEQUENCE [LARGE SCALE GENOMIC DNA]</scope>
    <source>
        <strain evidence="2">f. Nagariensis / Eve</strain>
    </source>
</reference>
<proteinExistence type="predicted"/>
<dbReference type="AlphaFoldDB" id="D8UB81"/>